<dbReference type="RefSeq" id="WP_307450165.1">
    <property type="nucleotide sequence ID" value="NZ_JAUTAL010000001.1"/>
</dbReference>
<feature type="compositionally biased region" description="Basic and acidic residues" evidence="1">
    <location>
        <begin position="7"/>
        <end position="22"/>
    </location>
</feature>
<keyword evidence="2" id="KW-0472">Membrane</keyword>
<keyword evidence="4" id="KW-1185">Reference proteome</keyword>
<comment type="caution">
    <text evidence="3">The sequence shown here is derived from an EMBL/GenBank/DDBJ whole genome shotgun (WGS) entry which is preliminary data.</text>
</comment>
<sequence length="45" mass="5063">MNPYNFDYEKAQKEENESKPKKSAGEVILTVLQVLLSIIMAIAHA</sequence>
<name>A0ABU0TIT2_9FLAO</name>
<evidence type="ECO:0000313" key="3">
    <source>
        <dbReference type="EMBL" id="MDQ1096956.1"/>
    </source>
</evidence>
<feature type="region of interest" description="Disordered" evidence="1">
    <location>
        <begin position="1"/>
        <end position="22"/>
    </location>
</feature>
<reference evidence="3 4" key="1">
    <citation type="submission" date="2023-07" db="EMBL/GenBank/DDBJ databases">
        <title>Functional and genomic diversity of the sorghum phyllosphere microbiome.</title>
        <authorList>
            <person name="Shade A."/>
        </authorList>
    </citation>
    <scope>NUCLEOTIDE SEQUENCE [LARGE SCALE GENOMIC DNA]</scope>
    <source>
        <strain evidence="3 4">SORGH_AS_1064</strain>
    </source>
</reference>
<accession>A0ABU0TIT2</accession>
<keyword evidence="2" id="KW-1133">Transmembrane helix</keyword>
<keyword evidence="2" id="KW-0812">Transmembrane</keyword>
<gene>
    <name evidence="3" type="ORF">QE404_002103</name>
</gene>
<dbReference type="EMBL" id="JAUTAL010000001">
    <property type="protein sequence ID" value="MDQ1096956.1"/>
    <property type="molecule type" value="Genomic_DNA"/>
</dbReference>
<evidence type="ECO:0000256" key="2">
    <source>
        <dbReference type="SAM" id="Phobius"/>
    </source>
</evidence>
<proteinExistence type="predicted"/>
<dbReference type="Proteomes" id="UP001225072">
    <property type="component" value="Unassembled WGS sequence"/>
</dbReference>
<evidence type="ECO:0000256" key="1">
    <source>
        <dbReference type="SAM" id="MobiDB-lite"/>
    </source>
</evidence>
<evidence type="ECO:0000313" key="4">
    <source>
        <dbReference type="Proteomes" id="UP001225072"/>
    </source>
</evidence>
<feature type="transmembrane region" description="Helical" evidence="2">
    <location>
        <begin position="23"/>
        <end position="43"/>
    </location>
</feature>
<organism evidence="3 4">
    <name type="scientific">Chryseobacterium camelliae</name>
    <dbReference type="NCBI Taxonomy" id="1265445"/>
    <lineage>
        <taxon>Bacteria</taxon>
        <taxon>Pseudomonadati</taxon>
        <taxon>Bacteroidota</taxon>
        <taxon>Flavobacteriia</taxon>
        <taxon>Flavobacteriales</taxon>
        <taxon>Weeksellaceae</taxon>
        <taxon>Chryseobacterium group</taxon>
        <taxon>Chryseobacterium</taxon>
    </lineage>
</organism>
<protein>
    <submittedName>
        <fullName evidence="3">Uncharacterized protein</fullName>
    </submittedName>
</protein>